<name>A0A917N9Z4_9PSEU</name>
<reference evidence="3 4" key="1">
    <citation type="journal article" date="2014" name="Int. J. Syst. Evol. Microbiol.">
        <title>Complete genome sequence of Corynebacterium casei LMG S-19264T (=DSM 44701T), isolated from a smear-ripened cheese.</title>
        <authorList>
            <consortium name="US DOE Joint Genome Institute (JGI-PGF)"/>
            <person name="Walter F."/>
            <person name="Albersmeier A."/>
            <person name="Kalinowski J."/>
            <person name="Ruckert C."/>
        </authorList>
    </citation>
    <scope>NUCLEOTIDE SEQUENCE [LARGE SCALE GENOMIC DNA]</scope>
    <source>
        <strain evidence="3 4">CGMCC 4.7206</strain>
    </source>
</reference>
<evidence type="ECO:0000313" key="2">
    <source>
        <dbReference type="EMBL" id="GAA0508669.1"/>
    </source>
</evidence>
<evidence type="ECO:0000313" key="3">
    <source>
        <dbReference type="EMBL" id="GGI81950.1"/>
    </source>
</evidence>
<feature type="region of interest" description="Disordered" evidence="1">
    <location>
        <begin position="64"/>
        <end position="91"/>
    </location>
</feature>
<dbReference type="Proteomes" id="UP000597989">
    <property type="component" value="Unassembled WGS sequence"/>
</dbReference>
<reference evidence="3" key="3">
    <citation type="submission" date="2020-09" db="EMBL/GenBank/DDBJ databases">
        <authorList>
            <person name="Sun Q."/>
            <person name="Zhou Y."/>
        </authorList>
    </citation>
    <scope>NUCLEOTIDE SEQUENCE</scope>
    <source>
        <strain evidence="3">CGMCC 4.7206</strain>
    </source>
</reference>
<feature type="compositionally biased region" description="Basic and acidic residues" evidence="1">
    <location>
        <begin position="64"/>
        <end position="76"/>
    </location>
</feature>
<dbReference type="RefSeq" id="WP_188986957.1">
    <property type="nucleotide sequence ID" value="NZ_BAAAHC010000003.1"/>
</dbReference>
<keyword evidence="5" id="KW-1185">Reference proteome</keyword>
<gene>
    <name evidence="2" type="ORF">GCM10009545_08450</name>
    <name evidence="3" type="ORF">GCM10011581_19280</name>
</gene>
<dbReference type="AlphaFoldDB" id="A0A917N9Z4"/>
<evidence type="ECO:0000313" key="5">
    <source>
        <dbReference type="Proteomes" id="UP001500220"/>
    </source>
</evidence>
<evidence type="ECO:0000256" key="1">
    <source>
        <dbReference type="SAM" id="MobiDB-lite"/>
    </source>
</evidence>
<proteinExistence type="predicted"/>
<dbReference type="Proteomes" id="UP001500220">
    <property type="component" value="Unassembled WGS sequence"/>
</dbReference>
<evidence type="ECO:0000313" key="4">
    <source>
        <dbReference type="Proteomes" id="UP000597989"/>
    </source>
</evidence>
<organism evidence="3 4">
    <name type="scientific">Saccharopolyspora thermophila</name>
    <dbReference type="NCBI Taxonomy" id="89367"/>
    <lineage>
        <taxon>Bacteria</taxon>
        <taxon>Bacillati</taxon>
        <taxon>Actinomycetota</taxon>
        <taxon>Actinomycetes</taxon>
        <taxon>Pseudonocardiales</taxon>
        <taxon>Pseudonocardiaceae</taxon>
        <taxon>Saccharopolyspora</taxon>
    </lineage>
</organism>
<comment type="caution">
    <text evidence="3">The sequence shown here is derived from an EMBL/GenBank/DDBJ whole genome shotgun (WGS) entry which is preliminary data.</text>
</comment>
<dbReference type="EMBL" id="BMMT01000005">
    <property type="protein sequence ID" value="GGI81950.1"/>
    <property type="molecule type" value="Genomic_DNA"/>
</dbReference>
<accession>A0A917N9Z4</accession>
<protein>
    <submittedName>
        <fullName evidence="3">Uncharacterized protein</fullName>
    </submittedName>
</protein>
<dbReference type="EMBL" id="BAAAHC010000003">
    <property type="protein sequence ID" value="GAA0508669.1"/>
    <property type="molecule type" value="Genomic_DNA"/>
</dbReference>
<reference evidence="2" key="4">
    <citation type="submission" date="2023-12" db="EMBL/GenBank/DDBJ databases">
        <authorList>
            <person name="Sun Q."/>
            <person name="Inoue M."/>
        </authorList>
    </citation>
    <scope>NUCLEOTIDE SEQUENCE</scope>
    <source>
        <strain evidence="2">JCM 10664</strain>
    </source>
</reference>
<reference evidence="2 5" key="2">
    <citation type="journal article" date="2019" name="Int. J. Syst. Evol. Microbiol.">
        <title>The Global Catalogue of Microorganisms (GCM) 10K type strain sequencing project: providing services to taxonomists for standard genome sequencing and annotation.</title>
        <authorList>
            <consortium name="The Broad Institute Genomics Platform"/>
            <consortium name="The Broad Institute Genome Sequencing Center for Infectious Disease"/>
            <person name="Wu L."/>
            <person name="Ma J."/>
        </authorList>
    </citation>
    <scope>NUCLEOTIDE SEQUENCE [LARGE SCALE GENOMIC DNA]</scope>
    <source>
        <strain evidence="2 5">JCM 10664</strain>
    </source>
</reference>
<sequence>MSCRAILRWPNGSPWGHLATVGHDGGLPRFAGFVRMDDPRVRALLDRVSVRHVDGDMLEVHFTTESELPTVHDRAPRPAHGRTGRPSPTRT</sequence>